<feature type="region of interest" description="Disordered" evidence="7">
    <location>
        <begin position="175"/>
        <end position="206"/>
    </location>
</feature>
<dbReference type="PANTHER" id="PTHR15073">
    <property type="entry name" value="MICROTUBULE-ASSOCIATED PROTEIN"/>
    <property type="match status" value="1"/>
</dbReference>
<gene>
    <name evidence="8" type="ORF">AFUS01_LOCUS46158</name>
</gene>
<keyword evidence="3" id="KW-0963">Cytoplasm</keyword>
<evidence type="ECO:0000256" key="7">
    <source>
        <dbReference type="SAM" id="MobiDB-lite"/>
    </source>
</evidence>
<name>A0A8J2LJZ9_9HEXA</name>
<comment type="similarity">
    <text evidence="2">Belongs to the MAP7 family.</text>
</comment>
<feature type="compositionally biased region" description="Basic and acidic residues" evidence="7">
    <location>
        <begin position="449"/>
        <end position="464"/>
    </location>
</feature>
<feature type="compositionally biased region" description="Polar residues" evidence="7">
    <location>
        <begin position="801"/>
        <end position="819"/>
    </location>
</feature>
<feature type="region of interest" description="Disordered" evidence="7">
    <location>
        <begin position="783"/>
        <end position="819"/>
    </location>
</feature>
<comment type="caution">
    <text evidence="8">The sequence shown here is derived from an EMBL/GenBank/DDBJ whole genome shotgun (WGS) entry which is preliminary data.</text>
</comment>
<protein>
    <recommendedName>
        <fullName evidence="10">Ensconsin-like</fullName>
    </recommendedName>
</protein>
<feature type="region of interest" description="Disordered" evidence="7">
    <location>
        <begin position="1"/>
        <end position="45"/>
    </location>
</feature>
<dbReference type="AlphaFoldDB" id="A0A8J2LJZ9"/>
<feature type="compositionally biased region" description="Polar residues" evidence="7">
    <location>
        <begin position="355"/>
        <end position="367"/>
    </location>
</feature>
<evidence type="ECO:0000256" key="2">
    <source>
        <dbReference type="ARBA" id="ARBA00007525"/>
    </source>
</evidence>
<organism evidence="8 9">
    <name type="scientific">Allacma fusca</name>
    <dbReference type="NCBI Taxonomy" id="39272"/>
    <lineage>
        <taxon>Eukaryota</taxon>
        <taxon>Metazoa</taxon>
        <taxon>Ecdysozoa</taxon>
        <taxon>Arthropoda</taxon>
        <taxon>Hexapoda</taxon>
        <taxon>Collembola</taxon>
        <taxon>Symphypleona</taxon>
        <taxon>Sminthuridae</taxon>
        <taxon>Allacma</taxon>
    </lineage>
</organism>
<feature type="region of interest" description="Disordered" evidence="7">
    <location>
        <begin position="709"/>
        <end position="734"/>
    </location>
</feature>
<dbReference type="GO" id="GO:0015630">
    <property type="term" value="C:microtubule cytoskeleton"/>
    <property type="evidence" value="ECO:0007669"/>
    <property type="project" value="InterPro"/>
</dbReference>
<feature type="compositionally biased region" description="Basic and acidic residues" evidence="7">
    <location>
        <begin position="342"/>
        <end position="353"/>
    </location>
</feature>
<comment type="subcellular location">
    <subcellularLocation>
        <location evidence="1">Cytoplasm</location>
        <location evidence="1">Cytoskeleton</location>
    </subcellularLocation>
</comment>
<evidence type="ECO:0000313" key="9">
    <source>
        <dbReference type="Proteomes" id="UP000708208"/>
    </source>
</evidence>
<evidence type="ECO:0000313" key="8">
    <source>
        <dbReference type="EMBL" id="CAG7836973.1"/>
    </source>
</evidence>
<feature type="compositionally biased region" description="Basic and acidic residues" evidence="7">
    <location>
        <begin position="490"/>
        <end position="502"/>
    </location>
</feature>
<evidence type="ECO:0000256" key="3">
    <source>
        <dbReference type="ARBA" id="ARBA00022490"/>
    </source>
</evidence>
<keyword evidence="5" id="KW-0206">Cytoskeleton</keyword>
<feature type="compositionally biased region" description="Polar residues" evidence="7">
    <location>
        <begin position="184"/>
        <end position="206"/>
    </location>
</feature>
<proteinExistence type="inferred from homology"/>
<feature type="compositionally biased region" description="Polar residues" evidence="7">
    <location>
        <begin position="8"/>
        <end position="41"/>
    </location>
</feature>
<feature type="compositionally biased region" description="Polar residues" evidence="7">
    <location>
        <begin position="503"/>
        <end position="520"/>
    </location>
</feature>
<evidence type="ECO:0008006" key="10">
    <source>
        <dbReference type="Google" id="ProtNLM"/>
    </source>
</evidence>
<feature type="compositionally biased region" description="Low complexity" evidence="7">
    <location>
        <begin position="236"/>
        <end position="265"/>
    </location>
</feature>
<dbReference type="GO" id="GO:0000226">
    <property type="term" value="P:microtubule cytoskeleton organization"/>
    <property type="evidence" value="ECO:0007669"/>
    <property type="project" value="InterPro"/>
</dbReference>
<feature type="compositionally biased region" description="Polar residues" evidence="7">
    <location>
        <begin position="392"/>
        <end position="410"/>
    </location>
</feature>
<feature type="compositionally biased region" description="Basic and acidic residues" evidence="7">
    <location>
        <begin position="411"/>
        <end position="442"/>
    </location>
</feature>
<feature type="compositionally biased region" description="Polar residues" evidence="7">
    <location>
        <begin position="714"/>
        <end position="730"/>
    </location>
</feature>
<dbReference type="Proteomes" id="UP000708208">
    <property type="component" value="Unassembled WGS sequence"/>
</dbReference>
<keyword evidence="9" id="KW-1185">Reference proteome</keyword>
<dbReference type="PANTHER" id="PTHR15073:SF1">
    <property type="entry name" value="RETICULOCYTE-BINDING PROTEIN HOMOLOG 2A"/>
    <property type="match status" value="1"/>
</dbReference>
<dbReference type="OrthoDB" id="6433611at2759"/>
<sequence>MTGGNYRGVNNMTDQVNDNSRPGSSQQQNPPFPTQKTPSKADQQRLEKITALREKQNSERLKKLEELKEHAAAAAKLREEQDTRRRRHFLELSKKDEERRKAAEERRRLLEEERQTALVAKFESKRMTSSMMSTGTNKSNSNERKYAFGSCTPRLIENYDGFLWKSQYNLNFASPSPGAGSSSDSTNNTTKQGRATSAQDLLSGNDEGSQNRLYFFCGRRKTDLTPTIPIKRDFNSSPRSTTTSGFSSTMSTRPPSSLSSTATPSIMTSSTHSAVNMRSRPSARKPRPVSVHVTGISSTNSTAATTPTTGEERRLAPRRILDENRRKADLDRLATPRMRTPTSEERDTNKKLESIVSSAATTTTGTPKQKPDYSTIRRSASKNKKIDEVIKKQQQQPDSNKTANNHSKSPSLEREKVESKSPVDKPEKATLEKPEKTEKDLVSEDESSEREVVPKSEDLTEKEPTALSGAPESGIVVELINTSNGAGVGDSKEEGSNKKNVEEQNNSTRDSEGSGSNQLINFEEETPNRIEVEVVKSNGISSSDLMTNSTQAVNSNEETKEEKEEQSEVISKPKITNEEQAKAALAEKRRLAREALEREAARLEELRREEEEKQRRVDEEQERLLEETRKAEEERLQKAIRERELREEEDKKRAEEEEAARIEKEAQDKETAKEVERLRLEMEERLKREEEERVERRRRVEAIMSRTRVANRKSGIQDQNQQENLKNVQKQDPEVSPSAEVIPTTMNNETFNNLQNSSLINNFTNNNTTNSSTLISFDDNNHPTFNYNNRGQPEPQLDGAFTTSATSTPVSNTVSPPESTTTAVNAIDGAAAFPAPESAAATIQDLLS</sequence>
<evidence type="ECO:0000256" key="5">
    <source>
        <dbReference type="ARBA" id="ARBA00023212"/>
    </source>
</evidence>
<reference evidence="8" key="1">
    <citation type="submission" date="2021-06" db="EMBL/GenBank/DDBJ databases">
        <authorList>
            <person name="Hodson N. C."/>
            <person name="Mongue J. A."/>
            <person name="Jaron S. K."/>
        </authorList>
    </citation>
    <scope>NUCLEOTIDE SEQUENCE</scope>
</reference>
<accession>A0A8J2LJZ9</accession>
<dbReference type="Pfam" id="PF05672">
    <property type="entry name" value="MAP7"/>
    <property type="match status" value="1"/>
</dbReference>
<feature type="compositionally biased region" description="Polar residues" evidence="7">
    <location>
        <begin position="538"/>
        <end position="553"/>
    </location>
</feature>
<evidence type="ECO:0000256" key="1">
    <source>
        <dbReference type="ARBA" id="ARBA00004245"/>
    </source>
</evidence>
<evidence type="ECO:0000256" key="6">
    <source>
        <dbReference type="SAM" id="Coils"/>
    </source>
</evidence>
<keyword evidence="4 6" id="KW-0175">Coiled coil</keyword>
<dbReference type="InterPro" id="IPR008604">
    <property type="entry name" value="MAP7_fam"/>
</dbReference>
<feature type="coiled-coil region" evidence="6">
    <location>
        <begin position="60"/>
        <end position="120"/>
    </location>
</feature>
<feature type="compositionally biased region" description="Basic and acidic residues" evidence="7">
    <location>
        <begin position="310"/>
        <end position="334"/>
    </location>
</feature>
<feature type="compositionally biased region" description="Low complexity" evidence="7">
    <location>
        <begin position="294"/>
        <end position="309"/>
    </location>
</feature>
<dbReference type="InterPro" id="IPR051483">
    <property type="entry name" value="MAP7_domain-containing"/>
</dbReference>
<evidence type="ECO:0000256" key="4">
    <source>
        <dbReference type="ARBA" id="ARBA00023054"/>
    </source>
</evidence>
<feature type="compositionally biased region" description="Polar residues" evidence="7">
    <location>
        <begin position="266"/>
        <end position="276"/>
    </location>
</feature>
<feature type="region of interest" description="Disordered" evidence="7">
    <location>
        <begin position="603"/>
        <end position="674"/>
    </location>
</feature>
<dbReference type="EMBL" id="CAJVCH010571226">
    <property type="protein sequence ID" value="CAG7836973.1"/>
    <property type="molecule type" value="Genomic_DNA"/>
</dbReference>
<feature type="region of interest" description="Disordered" evidence="7">
    <location>
        <begin position="227"/>
        <end position="581"/>
    </location>
</feature>